<evidence type="ECO:0000313" key="2">
    <source>
        <dbReference type="EMBL" id="EOS08828.1"/>
    </source>
</evidence>
<evidence type="ECO:0000313" key="3">
    <source>
        <dbReference type="Proteomes" id="UP000014200"/>
    </source>
</evidence>
<proteinExistence type="predicted"/>
<protein>
    <submittedName>
        <fullName evidence="2">Uncharacterized protein</fullName>
    </submittedName>
</protein>
<comment type="caution">
    <text evidence="2">The sequence shown here is derived from an EMBL/GenBank/DDBJ whole genome shotgun (WGS) entry which is preliminary data.</text>
</comment>
<reference evidence="2 3" key="1">
    <citation type="submission" date="2013-04" db="EMBL/GenBank/DDBJ databases">
        <title>The Genome Sequence of Bacteroides massiliensis dnLKV3.</title>
        <authorList>
            <consortium name="The Broad Institute Genomics Platform"/>
            <consortium name="The Broad Institute Genome Sequencing Center for Infectious Disease"/>
            <person name="Earl A."/>
            <person name="Xavier R."/>
            <person name="Kuhn K."/>
            <person name="Stappenbeck T."/>
            <person name="Walker B."/>
            <person name="Young S."/>
            <person name="Zeng Q."/>
            <person name="Gargeya S."/>
            <person name="Fitzgerald M."/>
            <person name="Haas B."/>
            <person name="Abouelleil A."/>
            <person name="Allen A.W."/>
            <person name="Alvarado L."/>
            <person name="Arachchi H.M."/>
            <person name="Berlin A.M."/>
            <person name="Chapman S.B."/>
            <person name="Gainer-Dewar J."/>
            <person name="Goldberg J."/>
            <person name="Griggs A."/>
            <person name="Gujja S."/>
            <person name="Hansen M."/>
            <person name="Howarth C."/>
            <person name="Imamovic A."/>
            <person name="Ireland A."/>
            <person name="Larimer J."/>
            <person name="McCowan C."/>
            <person name="Murphy C."/>
            <person name="Pearson M."/>
            <person name="Poon T.W."/>
            <person name="Priest M."/>
            <person name="Roberts A."/>
            <person name="Saif S."/>
            <person name="Shea T."/>
            <person name="Sisk P."/>
            <person name="Sykes S."/>
            <person name="Wortman J."/>
            <person name="Nusbaum C."/>
            <person name="Birren B."/>
        </authorList>
    </citation>
    <scope>NUCLEOTIDE SEQUENCE [LARGE SCALE GENOMIC DNA]</scope>
    <source>
        <strain evidence="3">dnLKV3</strain>
    </source>
</reference>
<keyword evidence="3" id="KW-1185">Reference proteome</keyword>
<dbReference type="STRING" id="1235788.C802_04280"/>
<name>R9HXS8_9BACT</name>
<dbReference type="EMBL" id="ASSP01000031">
    <property type="protein sequence ID" value="EOS08828.1"/>
    <property type="molecule type" value="Genomic_DNA"/>
</dbReference>
<accession>R9HXS8</accession>
<organism evidence="2 3">
    <name type="scientific">Phocaeicola sartorii</name>
    <dbReference type="NCBI Taxonomy" id="671267"/>
    <lineage>
        <taxon>Bacteria</taxon>
        <taxon>Pseudomonadati</taxon>
        <taxon>Bacteroidota</taxon>
        <taxon>Bacteroidia</taxon>
        <taxon>Bacteroidales</taxon>
        <taxon>Bacteroidaceae</taxon>
        <taxon>Phocaeicola</taxon>
    </lineage>
</organism>
<sequence>MPNRLTFPSDLSATPQMPCLSAFRLKYMHREMFQPENILQKNDSQKIGRTSVRLKHSNPRLKDSQAQSFSRNAHEQGVCKQAESFEGFFKVFPIEYYKRPYPTEKSKISS</sequence>
<dbReference type="HOGENOM" id="CLU_2165905_0_0_10"/>
<evidence type="ECO:0000256" key="1">
    <source>
        <dbReference type="SAM" id="MobiDB-lite"/>
    </source>
</evidence>
<feature type="region of interest" description="Disordered" evidence="1">
    <location>
        <begin position="41"/>
        <end position="72"/>
    </location>
</feature>
<gene>
    <name evidence="2" type="ORF">C802_04280</name>
</gene>
<dbReference type="Proteomes" id="UP000014200">
    <property type="component" value="Unassembled WGS sequence"/>
</dbReference>
<dbReference type="AlphaFoldDB" id="R9HXS8"/>